<dbReference type="SUPFAM" id="SSF51679">
    <property type="entry name" value="Bacterial luciferase-like"/>
    <property type="match status" value="1"/>
</dbReference>
<sequence length="324" mass="35313">MPPVRFGFHASHEQFPPSELLTLVQAAEAAGFDAAMSSDHFRPWGAAQGHSGLAWPWLGAAMARTQLPIGVISAPGYRYHPAIIAQGAATLAEMFPGRYWLALGSGQRLNEDITGLAWPEKAERNARLRECAAIIRALLAGETVSHHGRVTVVDAKLYSRPETPPPLLGAAVTEATAEELGAWADGLLTVSAEPEQLRKVIAAFHRGGGRGKRLIVQVALNWAPTEEEALAGAHEQWRTNALGGEVNWELRTPEHFDTATRHVRPEDMRESVWISADPGWHVARLRELVELGFGEIQLHQVGRNQRAFIETFGTSVLPALRAPG</sequence>
<dbReference type="InterPro" id="IPR011251">
    <property type="entry name" value="Luciferase-like_dom"/>
</dbReference>
<dbReference type="NCBIfam" id="TIGR03885">
    <property type="entry name" value="flavin_revert"/>
    <property type="match status" value="1"/>
</dbReference>
<dbReference type="GO" id="GO:0016491">
    <property type="term" value="F:oxidoreductase activity"/>
    <property type="evidence" value="ECO:0007669"/>
    <property type="project" value="UniProtKB-KW"/>
</dbReference>
<dbReference type="PANTHER" id="PTHR43244">
    <property type="match status" value="1"/>
</dbReference>
<feature type="domain" description="Luciferase-like" evidence="2">
    <location>
        <begin position="9"/>
        <end position="293"/>
    </location>
</feature>
<dbReference type="Proteomes" id="UP000681594">
    <property type="component" value="Unassembled WGS sequence"/>
</dbReference>
<dbReference type="RefSeq" id="WP_209379528.1">
    <property type="nucleotide sequence ID" value="NZ_JAGIZB010000009.1"/>
</dbReference>
<dbReference type="InterPro" id="IPR050564">
    <property type="entry name" value="F420-G6PD/mer"/>
</dbReference>
<keyword evidence="4" id="KW-1185">Reference proteome</keyword>
<dbReference type="PANTHER" id="PTHR43244:SF1">
    <property type="entry name" value="5,10-METHYLENETETRAHYDROMETHANOPTERIN REDUCTASE"/>
    <property type="match status" value="1"/>
</dbReference>
<dbReference type="NCBIfam" id="TIGR03557">
    <property type="entry name" value="F420_G6P_family"/>
    <property type="match status" value="1"/>
</dbReference>
<name>A0ABS4AE74_9PROT</name>
<evidence type="ECO:0000259" key="2">
    <source>
        <dbReference type="Pfam" id="PF00296"/>
    </source>
</evidence>
<dbReference type="Gene3D" id="3.20.20.30">
    <property type="entry name" value="Luciferase-like domain"/>
    <property type="match status" value="1"/>
</dbReference>
<dbReference type="EMBL" id="JAGIZB010000009">
    <property type="protein sequence ID" value="MBP0445276.1"/>
    <property type="molecule type" value="Genomic_DNA"/>
</dbReference>
<evidence type="ECO:0000256" key="1">
    <source>
        <dbReference type="ARBA" id="ARBA00023002"/>
    </source>
</evidence>
<comment type="caution">
    <text evidence="3">The sequence shown here is derived from an EMBL/GenBank/DDBJ whole genome shotgun (WGS) entry which is preliminary data.</text>
</comment>
<dbReference type="InterPro" id="IPR023907">
    <property type="entry name" value="Non-F420_Flavin_OxRdtase"/>
</dbReference>
<dbReference type="InterPro" id="IPR036661">
    <property type="entry name" value="Luciferase-like_sf"/>
</dbReference>
<dbReference type="InterPro" id="IPR019945">
    <property type="entry name" value="F420_G6P_DH-rel"/>
</dbReference>
<evidence type="ECO:0000313" key="4">
    <source>
        <dbReference type="Proteomes" id="UP000681594"/>
    </source>
</evidence>
<dbReference type="Pfam" id="PF00296">
    <property type="entry name" value="Bac_luciferase"/>
    <property type="match status" value="1"/>
</dbReference>
<accession>A0ABS4AE74</accession>
<dbReference type="CDD" id="cd01097">
    <property type="entry name" value="Tetrahydromethanopterin_reductase"/>
    <property type="match status" value="1"/>
</dbReference>
<keyword evidence="1 3" id="KW-0560">Oxidoreductase</keyword>
<protein>
    <submittedName>
        <fullName evidence="3">TIGR03885 family FMN-dependent LLM class oxidoreductase</fullName>
        <ecNumber evidence="3">1.-.-.-</ecNumber>
    </submittedName>
</protein>
<reference evidence="3 4" key="1">
    <citation type="submission" date="2021-03" db="EMBL/GenBank/DDBJ databases">
        <authorList>
            <person name="So Y."/>
        </authorList>
    </citation>
    <scope>NUCLEOTIDE SEQUENCE [LARGE SCALE GENOMIC DNA]</scope>
    <source>
        <strain evidence="3 4">SSH11</strain>
    </source>
</reference>
<proteinExistence type="predicted"/>
<gene>
    <name evidence="3" type="ORF">J8J14_10850</name>
</gene>
<dbReference type="EC" id="1.-.-.-" evidence="3"/>
<evidence type="ECO:0000313" key="3">
    <source>
        <dbReference type="EMBL" id="MBP0445276.1"/>
    </source>
</evidence>
<organism evidence="3 4">
    <name type="scientific">Pararoseomonas baculiformis</name>
    <dbReference type="NCBI Taxonomy" id="2820812"/>
    <lineage>
        <taxon>Bacteria</taxon>
        <taxon>Pseudomonadati</taxon>
        <taxon>Pseudomonadota</taxon>
        <taxon>Alphaproteobacteria</taxon>
        <taxon>Acetobacterales</taxon>
        <taxon>Acetobacteraceae</taxon>
        <taxon>Pararoseomonas</taxon>
    </lineage>
</organism>